<feature type="region of interest" description="Disordered" evidence="3">
    <location>
        <begin position="78"/>
        <end position="101"/>
    </location>
</feature>
<dbReference type="InterPro" id="IPR019734">
    <property type="entry name" value="TPR_rpt"/>
</dbReference>
<feature type="compositionally biased region" description="Polar residues" evidence="3">
    <location>
        <begin position="82"/>
        <end position="101"/>
    </location>
</feature>
<comment type="similarity">
    <text evidence="2">Belongs to the YPP1 family.</text>
</comment>
<protein>
    <submittedName>
        <fullName evidence="4">Putative cargo-transport protein</fullName>
    </submittedName>
</protein>
<dbReference type="PANTHER" id="PTHR23083">
    <property type="entry name" value="TETRATRICOPEPTIDE REPEAT PROTEIN, TPR"/>
    <property type="match status" value="1"/>
</dbReference>
<evidence type="ECO:0000256" key="3">
    <source>
        <dbReference type="SAM" id="MobiDB-lite"/>
    </source>
</evidence>
<reference evidence="4 5" key="1">
    <citation type="submission" date="2018-05" db="EMBL/GenBank/DDBJ databases">
        <title>Genome sequencing and assembly of the regulated plant pathogen Lachnellula willkommii and related sister species for the development of diagnostic species identification markers.</title>
        <authorList>
            <person name="Giroux E."/>
            <person name="Bilodeau G."/>
        </authorList>
    </citation>
    <scope>NUCLEOTIDE SEQUENCE [LARGE SCALE GENOMIC DNA]</scope>
    <source>
        <strain evidence="4 5">CBS 160.35</strain>
    </source>
</reference>
<dbReference type="PANTHER" id="PTHR23083:SF464">
    <property type="entry name" value="TETRATRICOPEPTIDE REPEAT DOMAIN 7, ISOFORM A"/>
    <property type="match status" value="1"/>
</dbReference>
<dbReference type="InterPro" id="IPR011990">
    <property type="entry name" value="TPR-like_helical_dom_sf"/>
</dbReference>
<evidence type="ECO:0000256" key="1">
    <source>
        <dbReference type="ARBA" id="ARBA00002550"/>
    </source>
</evidence>
<dbReference type="SUPFAM" id="SSF48452">
    <property type="entry name" value="TPR-like"/>
    <property type="match status" value="1"/>
</dbReference>
<keyword evidence="5" id="KW-1185">Reference proteome</keyword>
<dbReference type="Proteomes" id="UP000443090">
    <property type="component" value="Unassembled WGS sequence"/>
</dbReference>
<dbReference type="Gene3D" id="1.25.40.10">
    <property type="entry name" value="Tetratricopeptide repeat domain"/>
    <property type="match status" value="1"/>
</dbReference>
<feature type="region of interest" description="Disordered" evidence="3">
    <location>
        <begin position="745"/>
        <end position="881"/>
    </location>
</feature>
<feature type="region of interest" description="Disordered" evidence="3">
    <location>
        <begin position="1146"/>
        <end position="1195"/>
    </location>
</feature>
<dbReference type="OrthoDB" id="29013at2759"/>
<comment type="function">
    <text evidence="1">Involved in endocytosis.</text>
</comment>
<dbReference type="EMBL" id="QGMI01000282">
    <property type="protein sequence ID" value="TVY43375.1"/>
    <property type="molecule type" value="Genomic_DNA"/>
</dbReference>
<organism evidence="4 5">
    <name type="scientific">Lachnellula occidentalis</name>
    <dbReference type="NCBI Taxonomy" id="215460"/>
    <lineage>
        <taxon>Eukaryota</taxon>
        <taxon>Fungi</taxon>
        <taxon>Dikarya</taxon>
        <taxon>Ascomycota</taxon>
        <taxon>Pezizomycotina</taxon>
        <taxon>Leotiomycetes</taxon>
        <taxon>Helotiales</taxon>
        <taxon>Lachnaceae</taxon>
        <taxon>Lachnellula</taxon>
    </lineage>
</organism>
<dbReference type="SMART" id="SM00028">
    <property type="entry name" value="TPR"/>
    <property type="match status" value="3"/>
</dbReference>
<feature type="compositionally biased region" description="Polar residues" evidence="3">
    <location>
        <begin position="790"/>
        <end position="799"/>
    </location>
</feature>
<feature type="compositionally biased region" description="Low complexity" evidence="3">
    <location>
        <begin position="758"/>
        <end position="769"/>
    </location>
</feature>
<feature type="compositionally biased region" description="Polar residues" evidence="3">
    <location>
        <begin position="1146"/>
        <end position="1156"/>
    </location>
</feature>
<feature type="compositionally biased region" description="Basic and acidic residues" evidence="3">
    <location>
        <begin position="826"/>
        <end position="844"/>
    </location>
</feature>
<comment type="caution">
    <text evidence="4">The sequence shown here is derived from an EMBL/GenBank/DDBJ whole genome shotgun (WGS) entry which is preliminary data.</text>
</comment>
<dbReference type="InterPro" id="IPR051722">
    <property type="entry name" value="Endocytosis_PI4K-reg_protein"/>
</dbReference>
<sequence>MSVSWIPREETRIAADPSSLLQREQTKAAHYIQLLDEARCQANWDAVPELVRKVKKHAPNRTCLTLTAESEHAATDYAHNYPDSSRPGTARPSTANSTHSPSISRYIPLLLEAVENERTYVEDEFQAAVCLGWIHWQLGEPGLAASRLPRSIEQEFSQLDGTKKESAEWTKVCAIKASYIKGTSQSRMGAVAEALETYESALPMLSSASSMQQSKELRAWTELYLTAFCLLSSLALKSKISSILETETLSAFRAWAKFWDTQAPLPTGGKAAQAEISRRGVWKEYYVTLSDLLQQELPFPTTSLTSAYAETSTRLQQRAELKRVEAKYETLLLNEVQFPKAEEGSEEVEAFVDIVMQNWRILCGSSWNEHDLGEGGAEGVSRGVLDILYRAATKTFHSTAILRHLFTVHLAVAEFELALKAFDTYLDIVKKSKARVEKTGEPEQGLDDDETVLRTASECIKALCRYGSRQGVEKAKELGHYFEEWLDRHHPTKRENGNGKALENGDSSDLGTIIAPTMFAMAWRCIGIGHAHWARLTFDATTRLEIQSQAIRCFKKALSPEFKSSTDVETLFALGTVLAERRELSPAIEVVKIGLMPRRPSTTSHSHGLGPHPGRFARERSLIPLWHLMALLLSARQDFVTAAKSCEGAFEQFQDPKYLFGEDESNGSYRSEHLKENETARSHGIVDDMDDFEKESVLEVKMTQLALLEVLEGPEIAVNASDELLTLYTRLFDAPQKQPALAVVPATPIPPKSSAGTIRSIKGSIFGRSGRSRRKSNALAPTPEEKSSHLRPQTAQTVAPTVASIVAPTIQVTGDNGAPARQRSYSTKDPHHHEKLQKRNESVSRKKSNGSRRSISAGGRKANTDNSPKATTVDGETFFTPPVATQDKIDWFSEEVDSEKVGLPVSPETKSARQANPLPPNSQQMAHKEPALKPAHPDPAAAQDNRLPHVTPYSTSTNPATRFPKEQERRRRIAILVKVWLLVSGFYRRAAMFDDAKGAIEEAQNLVEAMESDVTKITSGNVSHDDAGWGGGKSVGALWGDVFSEVSFTMLVYYYDSLTPSQRGYLAVAELLPYVALQNFESALTHFPDHPSATVGLSNILLDIYTEDLLPPLSIPALVQPHNFSTPSASTVNTLVPPTASITTSVAAKTTSSLPGTQHGPLGLPTANPAPPQSKLRTLPSAESPTSPPSPKESSAALLDRLAARDRAYGLLSSLTKLGTGWNYSEAWFALARAYEEGGQPDKARDVLWWCVELEEARAVREWSVVGSGGYVL</sequence>
<dbReference type="AlphaFoldDB" id="A0A8H8RXW8"/>
<feature type="region of interest" description="Disordered" evidence="3">
    <location>
        <begin position="899"/>
        <end position="966"/>
    </location>
</feature>
<evidence type="ECO:0000256" key="2">
    <source>
        <dbReference type="ARBA" id="ARBA00038251"/>
    </source>
</evidence>
<evidence type="ECO:0000313" key="4">
    <source>
        <dbReference type="EMBL" id="TVY43375.1"/>
    </source>
</evidence>
<accession>A0A8H8RXW8</accession>
<name>A0A8H8RXW8_9HELO</name>
<gene>
    <name evidence="4" type="primary">ypp1</name>
    <name evidence="4" type="ORF">LOCC1_G004730</name>
</gene>
<proteinExistence type="inferred from homology"/>
<evidence type="ECO:0000313" key="5">
    <source>
        <dbReference type="Proteomes" id="UP000443090"/>
    </source>
</evidence>